<dbReference type="OrthoDB" id="658187at2759"/>
<dbReference type="PANTHER" id="PTHR21450">
    <property type="entry name" value="PROTEIN ALTERED PHOSPHATE STARVATION RESPONSE 1"/>
    <property type="match status" value="1"/>
</dbReference>
<keyword evidence="4" id="KW-0547">Nucleotide-binding</keyword>
<keyword evidence="5" id="KW-1185">Reference proteome</keyword>
<keyword evidence="1" id="KW-0175">Coiled coil</keyword>
<keyword evidence="4" id="KW-0378">Hydrolase</keyword>
<feature type="region of interest" description="Disordered" evidence="2">
    <location>
        <begin position="103"/>
        <end position="177"/>
    </location>
</feature>
<name>A0A314UMT0_PRUYE</name>
<evidence type="ECO:0000313" key="4">
    <source>
        <dbReference type="EMBL" id="PQM36039.1"/>
    </source>
</evidence>
<feature type="coiled-coil region" evidence="1">
    <location>
        <begin position="505"/>
        <end position="532"/>
    </location>
</feature>
<proteinExistence type="predicted"/>
<keyword evidence="4" id="KW-0067">ATP-binding</keyword>
<accession>A0A314UMT0</accession>
<comment type="caution">
    <text evidence="4">The sequence shown here is derived from an EMBL/GenBank/DDBJ whole genome shotgun (WGS) entry which is preliminary data.</text>
</comment>
<dbReference type="EMBL" id="PJQY01003594">
    <property type="protein sequence ID" value="PQM36039.1"/>
    <property type="molecule type" value="Genomic_DNA"/>
</dbReference>
<feature type="compositionally biased region" description="Basic and acidic residues" evidence="2">
    <location>
        <begin position="145"/>
        <end position="155"/>
    </location>
</feature>
<gene>
    <name evidence="4" type="ORF">Pyn_25750</name>
</gene>
<feature type="region of interest" description="Disordered" evidence="2">
    <location>
        <begin position="69"/>
        <end position="90"/>
    </location>
</feature>
<evidence type="ECO:0000256" key="1">
    <source>
        <dbReference type="SAM" id="Coils"/>
    </source>
</evidence>
<feature type="domain" description="DUF632" evidence="3">
    <location>
        <begin position="182"/>
        <end position="487"/>
    </location>
</feature>
<evidence type="ECO:0000313" key="5">
    <source>
        <dbReference type="Proteomes" id="UP000250321"/>
    </source>
</evidence>
<feature type="region of interest" description="Disordered" evidence="2">
    <location>
        <begin position="10"/>
        <end position="51"/>
    </location>
</feature>
<evidence type="ECO:0000259" key="3">
    <source>
        <dbReference type="Pfam" id="PF04782"/>
    </source>
</evidence>
<feature type="compositionally biased region" description="Basic and acidic residues" evidence="2">
    <location>
        <begin position="72"/>
        <end position="81"/>
    </location>
</feature>
<evidence type="ECO:0000256" key="2">
    <source>
        <dbReference type="SAM" id="MobiDB-lite"/>
    </source>
</evidence>
<sequence length="602" mass="68293">MVGTTITVAGWGYYGNSSPPPPYGAISSSPASASTSAKPPPPPPSPPRASAWEFLNPFETYDKYYSAYTPSRDSKEVRDEEGIPDLEDEEYQQEVVKEVQRDHKHVVDGGKHSKAVVNDELAETQPSSLYQARPSVETDGGGAEYEVHVVEKKVVDEDERREDRGNGGGAPKVRPGSRDAFEVAREIEVQFQRASESGNEIAKMLEVGRLPHNRKHVSSKMMSLVSSQPSTSKSAEPSASEIAGPAQLGFDEEMMMRSKNLSSTLAKLYLWEKKLYNEVKSEEKMRVIHDRKVRKLKRLDEKGAEAHKVDTTRTLIRSLSTKIRIAIQVVDKISVTINKIRDEELWPQLNELIQGLTRMWKSMLDCHRTQCQVIREARGLGPIGSGKRHDDAHLDATSQLEHELINWTFRFSTWISAQKGYVRALNNWLLKCLLYEPEETPDGIVPFSPGRIGAPPVFVICNQWSQALERISEREVVETMRVFTTSVLQVWEQDKLEMRQRMVAHKDLEKKVKNLDRKDQKLQKEIQALDKKIVLVSGDVDTLSVTGQIVYQSDTRNSTLQASLQRIFEAMEKFTDNSTKAYEELLQRDEEDRLAREQERVS</sequence>
<keyword evidence="4" id="KW-0347">Helicase</keyword>
<dbReference type="GO" id="GO:0004386">
    <property type="term" value="F:helicase activity"/>
    <property type="evidence" value="ECO:0007669"/>
    <property type="project" value="UniProtKB-KW"/>
</dbReference>
<dbReference type="Proteomes" id="UP000250321">
    <property type="component" value="Unassembled WGS sequence"/>
</dbReference>
<feature type="compositionally biased region" description="Pro residues" evidence="2">
    <location>
        <begin position="38"/>
        <end position="47"/>
    </location>
</feature>
<protein>
    <submittedName>
        <fullName evidence="4">Putative DNA helicase INO80</fullName>
    </submittedName>
</protein>
<dbReference type="PANTHER" id="PTHR21450:SF41">
    <property type="entry name" value="RNA POLYMERASE SUBUNIT BETA, PUTATIVE (DUF630 AND DUF632)-RELATED"/>
    <property type="match status" value="1"/>
</dbReference>
<dbReference type="InterPro" id="IPR006867">
    <property type="entry name" value="DUF632"/>
</dbReference>
<dbReference type="Pfam" id="PF04782">
    <property type="entry name" value="DUF632"/>
    <property type="match status" value="1"/>
</dbReference>
<reference evidence="4 5" key="1">
    <citation type="submission" date="2018-02" db="EMBL/GenBank/DDBJ databases">
        <title>Draft genome of wild Prunus yedoensis var. nudiflora.</title>
        <authorList>
            <person name="Baek S."/>
            <person name="Kim J.-H."/>
            <person name="Choi K."/>
            <person name="Kim G.-B."/>
            <person name="Cho A."/>
            <person name="Jang H."/>
            <person name="Shin C.-H."/>
            <person name="Yu H.-J."/>
            <person name="Mun J.-H."/>
        </authorList>
    </citation>
    <scope>NUCLEOTIDE SEQUENCE [LARGE SCALE GENOMIC DNA]</scope>
    <source>
        <strain evidence="5">cv. Jeju island</strain>
        <tissue evidence="4">Leaf</tissue>
    </source>
</reference>
<dbReference type="AlphaFoldDB" id="A0A314UMT0"/>
<organism evidence="4 5">
    <name type="scientific">Prunus yedoensis var. nudiflora</name>
    <dbReference type="NCBI Taxonomy" id="2094558"/>
    <lineage>
        <taxon>Eukaryota</taxon>
        <taxon>Viridiplantae</taxon>
        <taxon>Streptophyta</taxon>
        <taxon>Embryophyta</taxon>
        <taxon>Tracheophyta</taxon>
        <taxon>Spermatophyta</taxon>
        <taxon>Magnoliopsida</taxon>
        <taxon>eudicotyledons</taxon>
        <taxon>Gunneridae</taxon>
        <taxon>Pentapetalae</taxon>
        <taxon>rosids</taxon>
        <taxon>fabids</taxon>
        <taxon>Rosales</taxon>
        <taxon>Rosaceae</taxon>
        <taxon>Amygdaloideae</taxon>
        <taxon>Amygdaleae</taxon>
        <taxon>Prunus</taxon>
    </lineage>
</organism>
<dbReference type="STRING" id="2094558.A0A314UMT0"/>
<feature type="compositionally biased region" description="Low complexity" evidence="2">
    <location>
        <begin position="24"/>
        <end position="37"/>
    </location>
</feature>